<protein>
    <submittedName>
        <fullName evidence="2">PEP-CTERM sorting domain-containing protein</fullName>
    </submittedName>
</protein>
<comment type="caution">
    <text evidence="2">The sequence shown here is derived from an EMBL/GenBank/DDBJ whole genome shotgun (WGS) entry which is preliminary data.</text>
</comment>
<feature type="chain" id="PRO_5037572442" evidence="1">
    <location>
        <begin position="36"/>
        <end position="216"/>
    </location>
</feature>
<dbReference type="EMBL" id="JADEXN010000037">
    <property type="protein sequence ID" value="MBE9039859.1"/>
    <property type="molecule type" value="Genomic_DNA"/>
</dbReference>
<dbReference type="AlphaFoldDB" id="A0A928VT29"/>
<organism evidence="2 3">
    <name type="scientific">Zarconia navalis LEGE 11467</name>
    <dbReference type="NCBI Taxonomy" id="1828826"/>
    <lineage>
        <taxon>Bacteria</taxon>
        <taxon>Bacillati</taxon>
        <taxon>Cyanobacteriota</taxon>
        <taxon>Cyanophyceae</taxon>
        <taxon>Oscillatoriophycideae</taxon>
        <taxon>Oscillatoriales</taxon>
        <taxon>Oscillatoriales incertae sedis</taxon>
        <taxon>Zarconia</taxon>
        <taxon>Zarconia navalis</taxon>
    </lineage>
</organism>
<dbReference type="Proteomes" id="UP000621799">
    <property type="component" value="Unassembled WGS sequence"/>
</dbReference>
<evidence type="ECO:0000256" key="1">
    <source>
        <dbReference type="SAM" id="SignalP"/>
    </source>
</evidence>
<reference evidence="2" key="1">
    <citation type="submission" date="2020-10" db="EMBL/GenBank/DDBJ databases">
        <authorList>
            <person name="Castelo-Branco R."/>
            <person name="Eusebio N."/>
            <person name="Adriana R."/>
            <person name="Vieira A."/>
            <person name="Brugerolle De Fraissinette N."/>
            <person name="Rezende De Castro R."/>
            <person name="Schneider M.P."/>
            <person name="Vasconcelos V."/>
            <person name="Leao P.N."/>
        </authorList>
    </citation>
    <scope>NUCLEOTIDE SEQUENCE</scope>
    <source>
        <strain evidence="2">LEGE 11467</strain>
    </source>
</reference>
<name>A0A928VT29_9CYAN</name>
<sequence length="216" mass="23384">MMNFCNFRLFKFKLFAIATSTLAGLGVFSVPSARAAIVEFDLNFFENDVQVGFGEFSYDDAQPLEETFLDPGGFPGVEITTEDGWFELTSFSATIGDLSWGGGTFEATSWISEEPDSPLGGVFFSRFGEPELRDWWVFGDPAFLPVMVMFPDRTWSQTGENGGESMGGTWVAVERAPSVPEPTTTLLISGLALGGGGLLKKRLSALKTGANGRSRA</sequence>
<feature type="signal peptide" evidence="1">
    <location>
        <begin position="1"/>
        <end position="35"/>
    </location>
</feature>
<evidence type="ECO:0000313" key="3">
    <source>
        <dbReference type="Proteomes" id="UP000621799"/>
    </source>
</evidence>
<dbReference type="NCBIfam" id="TIGR02595">
    <property type="entry name" value="PEP_CTERM"/>
    <property type="match status" value="1"/>
</dbReference>
<dbReference type="RefSeq" id="WP_264320119.1">
    <property type="nucleotide sequence ID" value="NZ_JADEXN010000037.1"/>
</dbReference>
<accession>A0A928VT29</accession>
<keyword evidence="3" id="KW-1185">Reference proteome</keyword>
<keyword evidence="1" id="KW-0732">Signal</keyword>
<gene>
    <name evidence="2" type="ORF">IQ235_03515</name>
</gene>
<proteinExistence type="predicted"/>
<dbReference type="InterPro" id="IPR013424">
    <property type="entry name" value="Ice-binding_C"/>
</dbReference>
<evidence type="ECO:0000313" key="2">
    <source>
        <dbReference type="EMBL" id="MBE9039859.1"/>
    </source>
</evidence>